<dbReference type="PANTHER" id="PTHR35340:SF5">
    <property type="entry name" value="ASST-DOMAIN-CONTAINING PROTEIN"/>
    <property type="match status" value="1"/>
</dbReference>
<dbReference type="EMBL" id="CP155447">
    <property type="protein sequence ID" value="XBH01106.1"/>
    <property type="molecule type" value="Genomic_DNA"/>
</dbReference>
<reference evidence="3" key="1">
    <citation type="submission" date="2024-05" db="EMBL/GenBank/DDBJ databases">
        <title>Planctomycetes of the genus Singulisphaera possess chitinolytic capabilities.</title>
        <authorList>
            <person name="Ivanova A."/>
        </authorList>
    </citation>
    <scope>NUCLEOTIDE SEQUENCE</scope>
    <source>
        <strain evidence="3">Ch08T</strain>
    </source>
</reference>
<accession>A0AAU7C7G8</accession>
<dbReference type="AlphaFoldDB" id="A0AAU7C7G8"/>
<sequence>MRTRGLAAVTAGWLALSAGAAAVAETHIYVADHETRKVIKIKEDGTLLWDATNNNGHDVQLLPDGHLLIINGRTVQEIAPDKSVVWEVGKPVVDVAESAQRLPNGNTVIADNGRHRVIEINPKQEIVWEYDVANTNKRPTPTMRQVRRLPNGNTLICASTEDKVLEVSPDKKVVWSYALPFPYLATRLDNGHTIISSGAGYGSEAGYYLVEVDSKGEQVWKYGGKDSPAEQHLNWPSGFVRKANGNTLISIAQDGVLREVSPDKKTVRTVRSPAMKHPCTLVVVDE</sequence>
<keyword evidence="1" id="KW-0732">Signal</keyword>
<dbReference type="InterPro" id="IPR002372">
    <property type="entry name" value="PQQ_rpt_dom"/>
</dbReference>
<dbReference type="PANTHER" id="PTHR35340">
    <property type="entry name" value="PQQ ENZYME REPEAT PROTEIN-RELATED"/>
    <property type="match status" value="1"/>
</dbReference>
<dbReference type="Gene3D" id="2.130.10.10">
    <property type="entry name" value="YVTN repeat-like/Quinoprotein amine dehydrogenase"/>
    <property type="match status" value="1"/>
</dbReference>
<proteinExistence type="predicted"/>
<feature type="chain" id="PRO_5043761509" evidence="1">
    <location>
        <begin position="21"/>
        <end position="286"/>
    </location>
</feature>
<name>A0AAU7C7G8_9BACT</name>
<dbReference type="InterPro" id="IPR015943">
    <property type="entry name" value="WD40/YVTN_repeat-like_dom_sf"/>
</dbReference>
<feature type="signal peptide" evidence="1">
    <location>
        <begin position="1"/>
        <end position="20"/>
    </location>
</feature>
<protein>
    <submittedName>
        <fullName evidence="3">PQQ-binding-like beta-propeller repeat protein</fullName>
    </submittedName>
</protein>
<organism evidence="3">
    <name type="scientific">Singulisphaera sp. Ch08</name>
    <dbReference type="NCBI Taxonomy" id="3120278"/>
    <lineage>
        <taxon>Bacteria</taxon>
        <taxon>Pseudomonadati</taxon>
        <taxon>Planctomycetota</taxon>
        <taxon>Planctomycetia</taxon>
        <taxon>Isosphaerales</taxon>
        <taxon>Isosphaeraceae</taxon>
        <taxon>Singulisphaera</taxon>
    </lineage>
</organism>
<dbReference type="SUPFAM" id="SSF50998">
    <property type="entry name" value="Quinoprotein alcohol dehydrogenase-like"/>
    <property type="match status" value="1"/>
</dbReference>
<dbReference type="InterPro" id="IPR053143">
    <property type="entry name" value="Arylsulfate_ST"/>
</dbReference>
<evidence type="ECO:0000313" key="3">
    <source>
        <dbReference type="EMBL" id="XBH01106.1"/>
    </source>
</evidence>
<evidence type="ECO:0000259" key="2">
    <source>
        <dbReference type="Pfam" id="PF13360"/>
    </source>
</evidence>
<feature type="domain" description="Pyrrolo-quinoline quinone repeat" evidence="2">
    <location>
        <begin position="15"/>
        <end position="137"/>
    </location>
</feature>
<dbReference type="RefSeq" id="WP_406693794.1">
    <property type="nucleotide sequence ID" value="NZ_CP155447.1"/>
</dbReference>
<dbReference type="InterPro" id="IPR011047">
    <property type="entry name" value="Quinoprotein_ADH-like_sf"/>
</dbReference>
<gene>
    <name evidence="3" type="ORF">V5E97_22425</name>
</gene>
<evidence type="ECO:0000256" key="1">
    <source>
        <dbReference type="SAM" id="SignalP"/>
    </source>
</evidence>
<dbReference type="Pfam" id="PF13360">
    <property type="entry name" value="PQQ_2"/>
    <property type="match status" value="1"/>
</dbReference>